<evidence type="ECO:0000313" key="1">
    <source>
        <dbReference type="EnsemblPlants" id="OPUNC12G18460.1"/>
    </source>
</evidence>
<dbReference type="Gramene" id="OPUNC12G18460.1">
    <property type="protein sequence ID" value="OPUNC12G18460.1"/>
    <property type="gene ID" value="OPUNC12G18460"/>
</dbReference>
<protein>
    <submittedName>
        <fullName evidence="1">Uncharacterized protein</fullName>
    </submittedName>
</protein>
<evidence type="ECO:0000313" key="2">
    <source>
        <dbReference type="Proteomes" id="UP000026962"/>
    </source>
</evidence>
<organism evidence="1">
    <name type="scientific">Oryza punctata</name>
    <name type="common">Red rice</name>
    <dbReference type="NCBI Taxonomy" id="4537"/>
    <lineage>
        <taxon>Eukaryota</taxon>
        <taxon>Viridiplantae</taxon>
        <taxon>Streptophyta</taxon>
        <taxon>Embryophyta</taxon>
        <taxon>Tracheophyta</taxon>
        <taxon>Spermatophyta</taxon>
        <taxon>Magnoliopsida</taxon>
        <taxon>Liliopsida</taxon>
        <taxon>Poales</taxon>
        <taxon>Poaceae</taxon>
        <taxon>BOP clade</taxon>
        <taxon>Oryzoideae</taxon>
        <taxon>Oryzeae</taxon>
        <taxon>Oryzinae</taxon>
        <taxon>Oryza</taxon>
    </lineage>
</organism>
<sequence length="60" mass="6921">MADKDSDSDSDCMNLNYLRANPSTFATLAMDPVRKQEIINDLHMFRDGKDYYASQRTIDD</sequence>
<proteinExistence type="predicted"/>
<keyword evidence="2" id="KW-1185">Reference proteome</keyword>
<reference evidence="1" key="2">
    <citation type="submission" date="2018-05" db="EMBL/GenBank/DDBJ databases">
        <title>OpunRS2 (Oryza punctata Reference Sequence Version 2).</title>
        <authorList>
            <person name="Zhang J."/>
            <person name="Kudrna D."/>
            <person name="Lee S."/>
            <person name="Talag J."/>
            <person name="Welchert J."/>
            <person name="Wing R.A."/>
        </authorList>
    </citation>
    <scope>NUCLEOTIDE SEQUENCE [LARGE SCALE GENOMIC DNA]</scope>
</reference>
<name>A0A0E0MQ38_ORYPU</name>
<dbReference type="AlphaFoldDB" id="A0A0E0MQ38"/>
<dbReference type="Proteomes" id="UP000026962">
    <property type="component" value="Chromosome 12"/>
</dbReference>
<reference evidence="1" key="1">
    <citation type="submission" date="2015-04" db="UniProtKB">
        <authorList>
            <consortium name="EnsemblPlants"/>
        </authorList>
    </citation>
    <scope>IDENTIFICATION</scope>
</reference>
<dbReference type="EnsemblPlants" id="OPUNC12G18460.1">
    <property type="protein sequence ID" value="OPUNC12G18460.1"/>
    <property type="gene ID" value="OPUNC12G18460"/>
</dbReference>
<dbReference type="STRING" id="4537.A0A0E0MQ38"/>
<dbReference type="HOGENOM" id="CLU_2945755_0_0_1"/>
<accession>A0A0E0MQ38</accession>